<organism evidence="1 2">
    <name type="scientific">Nocardioides albertanoniae</name>
    <dbReference type="NCBI Taxonomy" id="1175486"/>
    <lineage>
        <taxon>Bacteria</taxon>
        <taxon>Bacillati</taxon>
        <taxon>Actinomycetota</taxon>
        <taxon>Actinomycetes</taxon>
        <taxon>Propionibacteriales</taxon>
        <taxon>Nocardioidaceae</taxon>
        <taxon>Nocardioides</taxon>
    </lineage>
</organism>
<dbReference type="AlphaFoldDB" id="A0A543A7X6"/>
<name>A0A543A7X6_9ACTN</name>
<protein>
    <recommendedName>
        <fullName evidence="3">Type VII secretion system (Wss) protein ESAT-6</fullName>
    </recommendedName>
</protein>
<keyword evidence="2" id="KW-1185">Reference proteome</keyword>
<reference evidence="1 2" key="1">
    <citation type="submission" date="2019-06" db="EMBL/GenBank/DDBJ databases">
        <title>Sequencing the genomes of 1000 actinobacteria strains.</title>
        <authorList>
            <person name="Klenk H.-P."/>
        </authorList>
    </citation>
    <scope>NUCLEOTIDE SEQUENCE [LARGE SCALE GENOMIC DNA]</scope>
    <source>
        <strain evidence="1 2">DSM 25218</strain>
    </source>
</reference>
<dbReference type="RefSeq" id="WP_141780553.1">
    <property type="nucleotide sequence ID" value="NZ_VFOV01000001.1"/>
</dbReference>
<dbReference type="EMBL" id="VFOV01000001">
    <property type="protein sequence ID" value="TQL68576.1"/>
    <property type="molecule type" value="Genomic_DNA"/>
</dbReference>
<proteinExistence type="predicted"/>
<sequence>MSDVEINYAALSEVKAALDVIVSELDSAPNRAADLESAVADPFGETGLRDQSTEFEVRWDDKRARLRDSLEQISEHVQAVIDAFDSLDTAAARMVDQ</sequence>
<accession>A0A543A7X6</accession>
<dbReference type="Proteomes" id="UP000320209">
    <property type="component" value="Unassembled WGS sequence"/>
</dbReference>
<evidence type="ECO:0000313" key="2">
    <source>
        <dbReference type="Proteomes" id="UP000320209"/>
    </source>
</evidence>
<evidence type="ECO:0000313" key="1">
    <source>
        <dbReference type="EMBL" id="TQL68576.1"/>
    </source>
</evidence>
<gene>
    <name evidence="1" type="ORF">FB381_2467</name>
</gene>
<evidence type="ECO:0008006" key="3">
    <source>
        <dbReference type="Google" id="ProtNLM"/>
    </source>
</evidence>
<comment type="caution">
    <text evidence="1">The sequence shown here is derived from an EMBL/GenBank/DDBJ whole genome shotgun (WGS) entry which is preliminary data.</text>
</comment>
<dbReference type="OrthoDB" id="5195569at2"/>